<feature type="region of interest" description="Disordered" evidence="1">
    <location>
        <begin position="200"/>
        <end position="255"/>
    </location>
</feature>
<feature type="compositionally biased region" description="Polar residues" evidence="1">
    <location>
        <begin position="220"/>
        <end position="229"/>
    </location>
</feature>
<gene>
    <name evidence="2" type="ORF">WG66_3464</name>
</gene>
<feature type="compositionally biased region" description="Acidic residues" evidence="1">
    <location>
        <begin position="559"/>
        <end position="574"/>
    </location>
</feature>
<protein>
    <submittedName>
        <fullName evidence="2">Uncharacterized protein</fullName>
    </submittedName>
</protein>
<feature type="compositionally biased region" description="Acidic residues" evidence="1">
    <location>
        <begin position="50"/>
        <end position="64"/>
    </location>
</feature>
<organism evidence="2 3">
    <name type="scientific">Moniliophthora roreri</name>
    <name type="common">Frosty pod rot fungus</name>
    <name type="synonym">Monilia roreri</name>
    <dbReference type="NCBI Taxonomy" id="221103"/>
    <lineage>
        <taxon>Eukaryota</taxon>
        <taxon>Fungi</taxon>
        <taxon>Dikarya</taxon>
        <taxon>Basidiomycota</taxon>
        <taxon>Agaricomycotina</taxon>
        <taxon>Agaricomycetes</taxon>
        <taxon>Agaricomycetidae</taxon>
        <taxon>Agaricales</taxon>
        <taxon>Marasmiineae</taxon>
        <taxon>Marasmiaceae</taxon>
        <taxon>Moniliophthora</taxon>
    </lineage>
</organism>
<feature type="compositionally biased region" description="Polar residues" evidence="1">
    <location>
        <begin position="130"/>
        <end position="141"/>
    </location>
</feature>
<feature type="compositionally biased region" description="Basic and acidic residues" evidence="1">
    <location>
        <begin position="537"/>
        <end position="558"/>
    </location>
</feature>
<feature type="region of interest" description="Disordered" evidence="1">
    <location>
        <begin position="447"/>
        <end position="702"/>
    </location>
</feature>
<sequence length="702" mass="77169">MGKRKLVPAALHAELTQYSSLLRALRTSNTLDVTTQLTQHQENLKGKDENSDDLDEDEELDNWCDEASLTHDAGPSDLQPWVPSSPLSRPPSPGQRKSLKRKRVSEPPSRISNSFVTPEPSVSGGEHARSPTTQQNQTSKDNWTRWPLLLNDVPVPEWGFEDEVAHIASFLENHIQKQGFEPHMHSQSLSHSEPLFTLGPRLAEEPTTPSSFVPFTTNTQTDADTSSHNVPGGHGLNDIDSDPESPPAPDPPHFLSSLTLTANHVLHSTLAVLAFLTPPRPPSMQNRLEPVGWETVLQAFALASLNSPGNIHDLEATRRIVENVRQRMEVVYGRSQREGQLRSSSNVDLRSPVRIISKPGRQPGGSSSAGGGDPGVISDGMPSAPEGPPEALQLQPSIPPEPSILTFPSVPSPRSDTPPPPSVPDVDSFPLTRRLQIATESRRRLTESLSKFGASTSSLFDLSTLEMFEGTKPIPPRPRTRRAVAPKLGSQLLAASSGHSLRKSIGSKGEKSKERQTSLEVDDMDRTEEATDEEASDGERDLRPKRVDRGKGKQKEIVDEAEAAGEEEEMNDLDGNERRSKSKRREKLVQEATRSSMEVDREEEESCQEGPTHCDNGKRMTKGAEEVHESDTDAAIKEVQANEAYRPHGAFPKCFVQKDDTGKPDEGQDKSGVEDEEIHYHDPSALSRPARRRAAKAKTQVL</sequence>
<name>A0A0W0G5U9_MONRR</name>
<accession>A0A0W0G5U9</accession>
<feature type="compositionally biased region" description="Low complexity" evidence="1">
    <location>
        <begin position="206"/>
        <end position="219"/>
    </location>
</feature>
<feature type="compositionally biased region" description="Polar residues" evidence="1">
    <location>
        <begin position="447"/>
        <end position="461"/>
    </location>
</feature>
<feature type="compositionally biased region" description="Basic and acidic residues" evidence="1">
    <location>
        <begin position="508"/>
        <end position="517"/>
    </location>
</feature>
<evidence type="ECO:0000313" key="2">
    <source>
        <dbReference type="EMBL" id="KTB43961.1"/>
    </source>
</evidence>
<dbReference type="AlphaFoldDB" id="A0A0W0G5U9"/>
<evidence type="ECO:0000313" key="3">
    <source>
        <dbReference type="Proteomes" id="UP000054988"/>
    </source>
</evidence>
<feature type="region of interest" description="Disordered" evidence="1">
    <location>
        <begin position="37"/>
        <end position="143"/>
    </location>
</feature>
<feature type="compositionally biased region" description="Basic and acidic residues" evidence="1">
    <location>
        <begin position="615"/>
        <end position="636"/>
    </location>
</feature>
<dbReference type="Proteomes" id="UP000054988">
    <property type="component" value="Unassembled WGS sequence"/>
</dbReference>
<dbReference type="EMBL" id="LATX01001037">
    <property type="protein sequence ID" value="KTB43961.1"/>
    <property type="molecule type" value="Genomic_DNA"/>
</dbReference>
<evidence type="ECO:0000256" key="1">
    <source>
        <dbReference type="SAM" id="MobiDB-lite"/>
    </source>
</evidence>
<feature type="compositionally biased region" description="Basic and acidic residues" evidence="1">
    <location>
        <begin position="656"/>
        <end position="682"/>
    </location>
</feature>
<proteinExistence type="predicted"/>
<reference evidence="2 3" key="1">
    <citation type="submission" date="2015-12" db="EMBL/GenBank/DDBJ databases">
        <title>Draft genome sequence of Moniliophthora roreri, the causal agent of frosty pod rot of cacao.</title>
        <authorList>
            <person name="Aime M.C."/>
            <person name="Diaz-Valderrama J.R."/>
            <person name="Kijpornyongpan T."/>
            <person name="Phillips-Mora W."/>
        </authorList>
    </citation>
    <scope>NUCLEOTIDE SEQUENCE [LARGE SCALE GENOMIC DNA]</scope>
    <source>
        <strain evidence="2 3">MCA 2952</strain>
    </source>
</reference>
<feature type="compositionally biased region" description="Acidic residues" evidence="1">
    <location>
        <begin position="520"/>
        <end position="536"/>
    </location>
</feature>
<comment type="caution">
    <text evidence="2">The sequence shown here is derived from an EMBL/GenBank/DDBJ whole genome shotgun (WGS) entry which is preliminary data.</text>
</comment>
<feature type="region of interest" description="Disordered" evidence="1">
    <location>
        <begin position="335"/>
        <end position="432"/>
    </location>
</feature>